<dbReference type="InterPro" id="IPR041352">
    <property type="entry name" value="Mtd_N"/>
</dbReference>
<feature type="domain" description="Major tropism determinant N-terminal" evidence="1">
    <location>
        <begin position="4"/>
        <end position="38"/>
    </location>
</feature>
<evidence type="ECO:0000259" key="1">
    <source>
        <dbReference type="Pfam" id="PF18454"/>
    </source>
</evidence>
<protein>
    <submittedName>
        <fullName evidence="2">Major tropism determinant</fullName>
    </submittedName>
</protein>
<name>A0A8S5TJU4_9CAUD</name>
<proteinExistence type="predicted"/>
<organism evidence="2">
    <name type="scientific">Siphoviridae sp. ctwQT14</name>
    <dbReference type="NCBI Taxonomy" id="2827971"/>
    <lineage>
        <taxon>Viruses</taxon>
        <taxon>Duplodnaviria</taxon>
        <taxon>Heunggongvirae</taxon>
        <taxon>Uroviricota</taxon>
        <taxon>Caudoviricetes</taxon>
    </lineage>
</organism>
<reference evidence="2" key="1">
    <citation type="journal article" date="2021" name="Proc. Natl. Acad. Sci. U.S.A.">
        <title>A Catalog of Tens of Thousands of Viruses from Human Metagenomes Reveals Hidden Associations with Chronic Diseases.</title>
        <authorList>
            <person name="Tisza M.J."/>
            <person name="Buck C.B."/>
        </authorList>
    </citation>
    <scope>NUCLEOTIDE SEQUENCE</scope>
    <source>
        <strain evidence="2">CtwQT14</strain>
    </source>
</reference>
<sequence length="228" mass="24647">MGKIQIKRGLEANLPTEALDGELLYTKDTKKFYIGNGTGKALTVFENAEQLKTYLSGKSDIGHTHTAIEITDFDTSVDARITAQKGQANGIASLDGTGKIPNAQIPTTFKEAAVVNDIAARDELSPFQGMHALVIDASGDETVESGGGAEYVYNGSKWIKISEFNELDTLVDWENVQNKPSFVKKLVELEDVPHSLEGQAGMILVVNPEENAFVFTSQFSGDIDGGEF</sequence>
<dbReference type="Pfam" id="PF18454">
    <property type="entry name" value="Mtd_N"/>
    <property type="match status" value="1"/>
</dbReference>
<evidence type="ECO:0000313" key="2">
    <source>
        <dbReference type="EMBL" id="DAF63596.1"/>
    </source>
</evidence>
<accession>A0A8S5TJU4</accession>
<dbReference type="EMBL" id="BK032842">
    <property type="protein sequence ID" value="DAF63596.1"/>
    <property type="molecule type" value="Genomic_DNA"/>
</dbReference>